<gene>
    <name evidence="2" type="ORF">LMG23994_01603</name>
</gene>
<feature type="chain" id="PRO_5046062951" description="TraW" evidence="1">
    <location>
        <begin position="29"/>
        <end position="375"/>
    </location>
</feature>
<evidence type="ECO:0008006" key="4">
    <source>
        <dbReference type="Google" id="ProtNLM"/>
    </source>
</evidence>
<dbReference type="Proteomes" id="UP000701702">
    <property type="component" value="Unassembled WGS sequence"/>
</dbReference>
<reference evidence="2 3" key="1">
    <citation type="submission" date="2021-08" db="EMBL/GenBank/DDBJ databases">
        <authorList>
            <person name="Peeters C."/>
        </authorList>
    </citation>
    <scope>NUCLEOTIDE SEQUENCE [LARGE SCALE GENOMIC DNA]</scope>
    <source>
        <strain evidence="2 3">LMG 23994</strain>
    </source>
</reference>
<evidence type="ECO:0000256" key="1">
    <source>
        <dbReference type="SAM" id="SignalP"/>
    </source>
</evidence>
<protein>
    <recommendedName>
        <fullName evidence="4">TraW</fullName>
    </recommendedName>
</protein>
<evidence type="ECO:0000313" key="2">
    <source>
        <dbReference type="EMBL" id="CAG9169667.1"/>
    </source>
</evidence>
<organism evidence="2 3">
    <name type="scientific">Cupriavidus pinatubonensis</name>
    <dbReference type="NCBI Taxonomy" id="248026"/>
    <lineage>
        <taxon>Bacteria</taxon>
        <taxon>Pseudomonadati</taxon>
        <taxon>Pseudomonadota</taxon>
        <taxon>Betaproteobacteria</taxon>
        <taxon>Burkholderiales</taxon>
        <taxon>Burkholderiaceae</taxon>
        <taxon>Cupriavidus</taxon>
    </lineage>
</organism>
<keyword evidence="1" id="KW-0732">Signal</keyword>
<evidence type="ECO:0000313" key="3">
    <source>
        <dbReference type="Proteomes" id="UP000701702"/>
    </source>
</evidence>
<dbReference type="RefSeq" id="WP_224001141.1">
    <property type="nucleotide sequence ID" value="NZ_CAJZAF010000007.1"/>
</dbReference>
<sequence>MKAQFKRLLLALFVLGIFGLQVNSPAYACCGDGAVAAAGAMTAGSTVSGAIAAATSTLVGWIERLNLTVENNFGKLYTELAKQTASQRTFEQGTIAAQSQMFMEKARADAAVKYELSPRVCFETAGGAAGGLASGETKANLNDLNRNFSQRTLFTPNTAAAVAKLYDDHTSKYCSQQDAQLGRCSAPVDDKLQNADVRADAMLNTSSFSQAQVDAAQALVNNLANPFPTQNIPKNWEKTSQGKAFVAGQYVEQARASVAANSLNSAIAIRTPVQGLGSAAMLDQADVSELQLMESQVRGRFESPAWYKMLAGFSLENLMREQNKMQALKLWMDLKAFQQQERIETVLATQLAMDVKRDSESRLQQARMVAAKAGQ</sequence>
<dbReference type="EMBL" id="CAJZAF010000007">
    <property type="protein sequence ID" value="CAG9169667.1"/>
    <property type="molecule type" value="Genomic_DNA"/>
</dbReference>
<proteinExistence type="predicted"/>
<accession>A0ABN7Y8H4</accession>
<comment type="caution">
    <text evidence="2">The sequence shown here is derived from an EMBL/GenBank/DDBJ whole genome shotgun (WGS) entry which is preliminary data.</text>
</comment>
<keyword evidence="3" id="KW-1185">Reference proteome</keyword>
<feature type="signal peptide" evidence="1">
    <location>
        <begin position="1"/>
        <end position="28"/>
    </location>
</feature>
<name>A0ABN7Y8H4_9BURK</name>